<sequence>MEGPLLVLARRTSYPLLVPLYAGGITTPGRMANRSDGSDLDLTRAAAGAGGHEGTHTNDDAALTSPDPLYCG</sequence>
<accession>A0A150NYV0</accession>
<evidence type="ECO:0000313" key="2">
    <source>
        <dbReference type="EMBL" id="KYF47111.1"/>
    </source>
</evidence>
<protein>
    <submittedName>
        <fullName evidence="2">Uncharacterized protein</fullName>
    </submittedName>
</protein>
<feature type="region of interest" description="Disordered" evidence="1">
    <location>
        <begin position="28"/>
        <end position="72"/>
    </location>
</feature>
<evidence type="ECO:0000256" key="1">
    <source>
        <dbReference type="SAM" id="MobiDB-lite"/>
    </source>
</evidence>
<evidence type="ECO:0000313" key="3">
    <source>
        <dbReference type="Proteomes" id="UP000075420"/>
    </source>
</evidence>
<dbReference type="EMBL" id="JELY01003663">
    <property type="protein sequence ID" value="KYF47111.1"/>
    <property type="molecule type" value="Genomic_DNA"/>
</dbReference>
<organism evidence="2 3">
    <name type="scientific">Sorangium cellulosum</name>
    <name type="common">Polyangium cellulosum</name>
    <dbReference type="NCBI Taxonomy" id="56"/>
    <lineage>
        <taxon>Bacteria</taxon>
        <taxon>Pseudomonadati</taxon>
        <taxon>Myxococcota</taxon>
        <taxon>Polyangia</taxon>
        <taxon>Polyangiales</taxon>
        <taxon>Polyangiaceae</taxon>
        <taxon>Sorangium</taxon>
    </lineage>
</organism>
<reference evidence="2 3" key="1">
    <citation type="submission" date="2014-02" db="EMBL/GenBank/DDBJ databases">
        <title>The small core and large imbalanced accessory genome model reveals a collaborative survival strategy of Sorangium cellulosum strains in nature.</title>
        <authorList>
            <person name="Han K."/>
            <person name="Peng R."/>
            <person name="Blom J."/>
            <person name="Li Y.-Z."/>
        </authorList>
    </citation>
    <scope>NUCLEOTIDE SEQUENCE [LARGE SCALE GENOMIC DNA]</scope>
    <source>
        <strain evidence="2 3">So0157-25</strain>
    </source>
</reference>
<gene>
    <name evidence="2" type="ORF">BE08_23180</name>
</gene>
<comment type="caution">
    <text evidence="2">The sequence shown here is derived from an EMBL/GenBank/DDBJ whole genome shotgun (WGS) entry which is preliminary data.</text>
</comment>
<dbReference type="Proteomes" id="UP000075420">
    <property type="component" value="Unassembled WGS sequence"/>
</dbReference>
<dbReference type="AlphaFoldDB" id="A0A150NYV0"/>
<name>A0A150NYV0_SORCE</name>
<proteinExistence type="predicted"/>